<reference evidence="1 2" key="1">
    <citation type="journal article" date="2016" name="Nat. Commun.">
        <title>Thousands of microbial genomes shed light on interconnected biogeochemical processes in an aquifer system.</title>
        <authorList>
            <person name="Anantharaman K."/>
            <person name="Brown C.T."/>
            <person name="Hug L.A."/>
            <person name="Sharon I."/>
            <person name="Castelle C.J."/>
            <person name="Probst A.J."/>
            <person name="Thomas B.C."/>
            <person name="Singh A."/>
            <person name="Wilkins M.J."/>
            <person name="Karaoz U."/>
            <person name="Brodie E.L."/>
            <person name="Williams K.H."/>
            <person name="Hubbard S.S."/>
            <person name="Banfield J.F."/>
        </authorList>
    </citation>
    <scope>NUCLEOTIDE SEQUENCE [LARGE SCALE GENOMIC DNA]</scope>
</reference>
<gene>
    <name evidence="1" type="ORF">A3A74_00675</name>
</gene>
<dbReference type="EMBL" id="MGAF01000048">
    <property type="protein sequence ID" value="OGK39519.1"/>
    <property type="molecule type" value="Genomic_DNA"/>
</dbReference>
<proteinExistence type="predicted"/>
<dbReference type="Proteomes" id="UP000179270">
    <property type="component" value="Unassembled WGS sequence"/>
</dbReference>
<comment type="caution">
    <text evidence="1">The sequence shown here is derived from an EMBL/GenBank/DDBJ whole genome shotgun (WGS) entry which is preliminary data.</text>
</comment>
<evidence type="ECO:0000313" key="2">
    <source>
        <dbReference type="Proteomes" id="UP000179270"/>
    </source>
</evidence>
<name>A0A1F7I822_9BACT</name>
<protein>
    <submittedName>
        <fullName evidence="1">Uncharacterized protein</fullName>
    </submittedName>
</protein>
<organism evidence="1 2">
    <name type="scientific">Candidatus Roizmanbacteria bacterium RIFCSPLOWO2_01_FULL_35_13</name>
    <dbReference type="NCBI Taxonomy" id="1802055"/>
    <lineage>
        <taxon>Bacteria</taxon>
        <taxon>Candidatus Roizmaniibacteriota</taxon>
    </lineage>
</organism>
<sequence>MNIPDRWNGRFLPKETRKKLILNYPKDKLNGYLFSSPEKAYRAVLEILNTSKLVAFPDIDDNIFHSEPWLRGQLNNIISKEIPEFKPVSLNEVKLAGGRYYQVERYQEAAKMMNVDFYNLFQIVQNDVGLHSLMMPTPDRKELVAAFVKSEFAIGGYPTARPTSLTQVTAASLSFYGLPVAPVIDVNADSGQPANAKVEFFKRILELDDDNGKTIVFIDDDVRTVKSVSQAFPHLICMVPTVPRNIDRLQELVGTNIIYGSPLQLAECISKINQS</sequence>
<accession>A0A1F7I822</accession>
<evidence type="ECO:0000313" key="1">
    <source>
        <dbReference type="EMBL" id="OGK39519.1"/>
    </source>
</evidence>
<dbReference type="STRING" id="1802055.A3A74_00675"/>
<dbReference type="AlphaFoldDB" id="A0A1F7I822"/>